<dbReference type="Pfam" id="PF05183">
    <property type="entry name" value="RdRP"/>
    <property type="match status" value="2"/>
</dbReference>
<dbReference type="GO" id="GO:0030422">
    <property type="term" value="P:siRNA processing"/>
    <property type="evidence" value="ECO:0007669"/>
    <property type="project" value="TreeGrafter"/>
</dbReference>
<comment type="caution">
    <text evidence="4">The sequence shown here is derived from an EMBL/GenBank/DDBJ whole genome shotgun (WGS) entry which is preliminary data.</text>
</comment>
<dbReference type="GO" id="GO:0031380">
    <property type="term" value="C:nuclear RNA-directed RNA polymerase complex"/>
    <property type="evidence" value="ECO:0007669"/>
    <property type="project" value="TreeGrafter"/>
</dbReference>
<evidence type="ECO:0000259" key="3">
    <source>
        <dbReference type="Pfam" id="PF05183"/>
    </source>
</evidence>
<reference evidence="4" key="1">
    <citation type="submission" date="2021-02" db="EMBL/GenBank/DDBJ databases">
        <authorList>
            <person name="Nowell W R."/>
        </authorList>
    </citation>
    <scope>NUCLEOTIDE SEQUENCE</scope>
</reference>
<keyword evidence="1" id="KW-0548">Nucleotidyltransferase</keyword>
<dbReference type="EC" id="2.7.7.48" evidence="1"/>
<feature type="compositionally biased region" description="Polar residues" evidence="2">
    <location>
        <begin position="990"/>
        <end position="1002"/>
    </location>
</feature>
<accession>A0A813U0Q9</accession>
<evidence type="ECO:0000256" key="1">
    <source>
        <dbReference type="RuleBase" id="RU363098"/>
    </source>
</evidence>
<organism evidence="4 5">
    <name type="scientific">Adineta steineri</name>
    <dbReference type="NCBI Taxonomy" id="433720"/>
    <lineage>
        <taxon>Eukaryota</taxon>
        <taxon>Metazoa</taxon>
        <taxon>Spiralia</taxon>
        <taxon>Gnathifera</taxon>
        <taxon>Rotifera</taxon>
        <taxon>Eurotatoria</taxon>
        <taxon>Bdelloidea</taxon>
        <taxon>Adinetida</taxon>
        <taxon>Adinetidae</taxon>
        <taxon>Adineta</taxon>
    </lineage>
</organism>
<comment type="similarity">
    <text evidence="1">Belongs to the RdRP family.</text>
</comment>
<feature type="compositionally biased region" description="Polar residues" evidence="2">
    <location>
        <begin position="956"/>
        <end position="970"/>
    </location>
</feature>
<dbReference type="GO" id="GO:0003968">
    <property type="term" value="F:RNA-directed RNA polymerase activity"/>
    <property type="evidence" value="ECO:0007669"/>
    <property type="project" value="UniProtKB-KW"/>
</dbReference>
<evidence type="ECO:0000256" key="2">
    <source>
        <dbReference type="SAM" id="MobiDB-lite"/>
    </source>
</evidence>
<feature type="compositionally biased region" description="Basic and acidic residues" evidence="2">
    <location>
        <begin position="1013"/>
        <end position="1024"/>
    </location>
</feature>
<dbReference type="InterPro" id="IPR007855">
    <property type="entry name" value="RDRP"/>
</dbReference>
<proteinExistence type="inferred from homology"/>
<evidence type="ECO:0000313" key="5">
    <source>
        <dbReference type="Proteomes" id="UP000663845"/>
    </source>
</evidence>
<dbReference type="InterPro" id="IPR057596">
    <property type="entry name" value="RDRP_core"/>
</dbReference>
<dbReference type="PANTHER" id="PTHR23079">
    <property type="entry name" value="RNA-DEPENDENT RNA POLYMERASE"/>
    <property type="match status" value="1"/>
</dbReference>
<keyword evidence="1" id="KW-0696">RNA-directed RNA polymerase</keyword>
<dbReference type="GO" id="GO:0003723">
    <property type="term" value="F:RNA binding"/>
    <property type="evidence" value="ECO:0007669"/>
    <property type="project" value="UniProtKB-KW"/>
</dbReference>
<feature type="region of interest" description="Disordered" evidence="2">
    <location>
        <begin position="956"/>
        <end position="1073"/>
    </location>
</feature>
<feature type="domain" description="RDRP core" evidence="3">
    <location>
        <begin position="375"/>
        <end position="664"/>
    </location>
</feature>
<keyword evidence="1" id="KW-0694">RNA-binding</keyword>
<keyword evidence="1" id="KW-0808">Transferase</keyword>
<dbReference type="EMBL" id="CAJNOG010000037">
    <property type="protein sequence ID" value="CAF0816742.1"/>
    <property type="molecule type" value="Genomic_DNA"/>
</dbReference>
<feature type="domain" description="RDRP core" evidence="3">
    <location>
        <begin position="671"/>
        <end position="911"/>
    </location>
</feature>
<sequence>MAHEISERHYDDWESTVYCSLKNVFTPSIGRLVGDNLRRILGITHIRGDELAQQTPSYDFTCTRRQANSIRDRLVEVTTKAHLHIWFLMQSDPFHYIYNRRSMLSEDPTKVNVYPVYSHFGSMYTYSTFNMHSEEQSSIHDLCILKWKNEPETIRIMSKDKSRQIFIPIKWIQKPILINTKDRPCIILMLKYSVKMKRKVSDNGQFRYERVCNMNDGGFETIVSKSSDILLSFHKDIHAYAFLEELTKETDEYHDKFTINFVTLEKEFIKENKELFVLPPSASHKQQYALKMLYSLGYLFQDKYGGQRHSEFIDYIKNDSFNDMCYYLKEKLEENHCYKVKRIFIDFEAYIKEKRKEEKPPNVKKPTYCFGCISITPLRILYQKMETSIGNRALRMPQLGGEDNFLLIHIREEDNKILKDFDESVTCRLKSKMLNGIKAMNKIYRLYGTSTSQLKEMSFWFLANSENKSIEELWRILGDFSSIKNVANYVARIGLYFSTSNETDISFKYIENSTSNENFLATMINDVETDNKKYCFTDGIGKMSWGVAGLVAIKLGIPLQSRYDIPSAYQVRIAGCKGMLAIDPESKLDQYYIKVRPSMEKFKSQHWILEICEHSKPLELKFNNQVIMLLSDLGNRDAVFMSYQNEALGTLSQQNQNEQLRKLKYSCTKDDLLKNRIPLPLNEARNMFGVVDETGILEYGQVFIQYKDLDSTNEYPYNVVEGEVLVAKMPCLHPGDFRKFTAINVPALKTCIRDCIVFPKKGPRPHPNEMSGSDLDGDQYWVYWGNRLRITAMDEPLSYEPSAKKKVPNITNEIVIDHIIESFGAASQGIICDVHLAIADSHKDRTRSKECKDLAELFARAVDAPKTGEIIDLRKVYGLRTRYCRAYPQFMKKYDQPICDSNSILNKLFLEARHHLFSQRPSSLNSIQISSSGFKSSIKGKAGTTTQDQEFQKWLSSHNTNETQSTLKNSSTREKLFKSMDDNPSKIAETKSSSSLIEQSTVAPKKRIKKSTIKTDEEIERDTSETSSIKGNKTSPDLEQSTATSAKPTKKITSKKSDKTDSESSEILSTKGKKSAVVSKEPLYNSSLSIDSNSSSVIPKPSLTASAVSENNVNRNIIFNGMTTVTNRIQWEPSDNNCFTVDLDAKKGGDNNASDKLVQLLLESAKTIISSNSKFTFITSWGELFLKFTQSIDQTKPKNIKELTQLIKETNDVEFSFEESSVKTITKDRDPSSKSTPQYVLTCKCSDISSNDISLIFDDKKVLKKILFTSTCWTCAVRSGEKLIDNFYEIYSTYNEIDSKHESFSNCLKSLFIDPCKTGLLSGTSPRISIDRQLLKPTVEIISFKRLVRCEFALLNQINSTRLQFKTLENLECIFYQVTHISTETGNGKIETRETLQFHATPIQIAKKHEQDLKQLVQLLEDYFP</sequence>
<dbReference type="Proteomes" id="UP000663845">
    <property type="component" value="Unassembled WGS sequence"/>
</dbReference>
<feature type="compositionally biased region" description="Polar residues" evidence="2">
    <location>
        <begin position="1025"/>
        <end position="1040"/>
    </location>
</feature>
<feature type="compositionally biased region" description="Basic and acidic residues" evidence="2">
    <location>
        <begin position="971"/>
        <end position="984"/>
    </location>
</feature>
<dbReference type="PANTHER" id="PTHR23079:SF55">
    <property type="entry name" value="RNA-DIRECTED RNA POLYMERASE"/>
    <property type="match status" value="1"/>
</dbReference>
<protein>
    <recommendedName>
        <fullName evidence="1">RNA-dependent RNA polymerase</fullName>
        <ecNumber evidence="1">2.7.7.48</ecNumber>
    </recommendedName>
</protein>
<evidence type="ECO:0000313" key="4">
    <source>
        <dbReference type="EMBL" id="CAF0816742.1"/>
    </source>
</evidence>
<gene>
    <name evidence="4" type="ORF">JYZ213_LOCUS6083</name>
</gene>
<name>A0A813U0Q9_9BILA</name>
<comment type="catalytic activity">
    <reaction evidence="1">
        <text>RNA(n) + a ribonucleoside 5'-triphosphate = RNA(n+1) + diphosphate</text>
        <dbReference type="Rhea" id="RHEA:21248"/>
        <dbReference type="Rhea" id="RHEA-COMP:14527"/>
        <dbReference type="Rhea" id="RHEA-COMP:17342"/>
        <dbReference type="ChEBI" id="CHEBI:33019"/>
        <dbReference type="ChEBI" id="CHEBI:61557"/>
        <dbReference type="ChEBI" id="CHEBI:140395"/>
        <dbReference type="EC" id="2.7.7.48"/>
    </reaction>
</comment>